<evidence type="ECO:0000313" key="2">
    <source>
        <dbReference type="EMBL" id="CAF4148610.1"/>
    </source>
</evidence>
<protein>
    <recommendedName>
        <fullName evidence="1">Ubiquitin-like domain-containing protein</fullName>
    </recommendedName>
</protein>
<accession>A0A819YFG5</accession>
<dbReference type="SUPFAM" id="SSF54236">
    <property type="entry name" value="Ubiquitin-like"/>
    <property type="match status" value="1"/>
</dbReference>
<reference evidence="2" key="1">
    <citation type="submission" date="2021-02" db="EMBL/GenBank/DDBJ databases">
        <authorList>
            <person name="Nowell W R."/>
        </authorList>
    </citation>
    <scope>NUCLEOTIDE SEQUENCE</scope>
</reference>
<dbReference type="EMBL" id="CAJOBD010010181">
    <property type="protein sequence ID" value="CAF4148610.1"/>
    <property type="molecule type" value="Genomic_DNA"/>
</dbReference>
<sequence>MCLMFNGKSLEDDSKTLSDYNIPPNADLQLIKRDLGEIRADLGSAFADVSNSKAYKELAWNENAPIWRITVPGLCLEGECENRKCVAYNESVIIPIGYRDTFDMLVDANATTSICPMCQTFVEPKTCSFNNCWWQWRGIKQSARGSAPAPCE</sequence>
<comment type="caution">
    <text evidence="2">The sequence shown here is derived from an EMBL/GenBank/DDBJ whole genome shotgun (WGS) entry which is preliminary data.</text>
</comment>
<dbReference type="InterPro" id="IPR000626">
    <property type="entry name" value="Ubiquitin-like_dom"/>
</dbReference>
<evidence type="ECO:0000259" key="1">
    <source>
        <dbReference type="PROSITE" id="PS50053"/>
    </source>
</evidence>
<proteinExistence type="predicted"/>
<feature type="domain" description="Ubiquitin-like" evidence="1">
    <location>
        <begin position="1"/>
        <end position="37"/>
    </location>
</feature>
<organism evidence="2 3">
    <name type="scientific">Rotaria sordida</name>
    <dbReference type="NCBI Taxonomy" id="392033"/>
    <lineage>
        <taxon>Eukaryota</taxon>
        <taxon>Metazoa</taxon>
        <taxon>Spiralia</taxon>
        <taxon>Gnathifera</taxon>
        <taxon>Rotifera</taxon>
        <taxon>Eurotatoria</taxon>
        <taxon>Bdelloidea</taxon>
        <taxon>Philodinida</taxon>
        <taxon>Philodinidae</taxon>
        <taxon>Rotaria</taxon>
    </lineage>
</organism>
<dbReference type="InterPro" id="IPR029071">
    <property type="entry name" value="Ubiquitin-like_domsf"/>
</dbReference>
<dbReference type="AlphaFoldDB" id="A0A819YFG5"/>
<dbReference type="PROSITE" id="PS50053">
    <property type="entry name" value="UBIQUITIN_2"/>
    <property type="match status" value="1"/>
</dbReference>
<feature type="non-terminal residue" evidence="2">
    <location>
        <position position="152"/>
    </location>
</feature>
<dbReference type="Gene3D" id="3.10.20.90">
    <property type="entry name" value="Phosphatidylinositol 3-kinase Catalytic Subunit, Chain A, domain 1"/>
    <property type="match status" value="1"/>
</dbReference>
<evidence type="ECO:0000313" key="3">
    <source>
        <dbReference type="Proteomes" id="UP000663836"/>
    </source>
</evidence>
<name>A0A819YFG5_9BILA</name>
<gene>
    <name evidence="2" type="ORF">JBS370_LOCUS33870</name>
</gene>
<dbReference type="Proteomes" id="UP000663836">
    <property type="component" value="Unassembled WGS sequence"/>
</dbReference>